<evidence type="ECO:0000256" key="1">
    <source>
        <dbReference type="ARBA" id="ARBA00003900"/>
    </source>
</evidence>
<evidence type="ECO:0000259" key="14">
    <source>
        <dbReference type="Pfam" id="PF01233"/>
    </source>
</evidence>
<dbReference type="EC" id="2.3.1.97" evidence="5 11"/>
<feature type="domain" description="Glycylpeptide N-tetradecanoyltransferase C-terminal" evidence="15">
    <location>
        <begin position="323"/>
        <end position="537"/>
    </location>
</feature>
<dbReference type="Proteomes" id="UP000053095">
    <property type="component" value="Unassembled WGS sequence"/>
</dbReference>
<dbReference type="InterPro" id="IPR016181">
    <property type="entry name" value="Acyl_CoA_acyltransferase"/>
</dbReference>
<dbReference type="GO" id="GO:0004379">
    <property type="term" value="F:glycylpeptide N-tetradecanoyltransferase activity"/>
    <property type="evidence" value="ECO:0007669"/>
    <property type="project" value="UniProtKB-EC"/>
</dbReference>
<dbReference type="InterPro" id="IPR000903">
    <property type="entry name" value="NMT"/>
</dbReference>
<dbReference type="Pfam" id="PF01233">
    <property type="entry name" value="NMT"/>
    <property type="match status" value="1"/>
</dbReference>
<feature type="compositionally biased region" description="Basic and acidic residues" evidence="13">
    <location>
        <begin position="45"/>
        <end position="72"/>
    </location>
</feature>
<sequence length="539" mass="61268">MAESQDSKGKARVEDVADDNAQDSPAVDNAENTTTYSTIEGSSSDPKEKKPLTKNIKDKIGKKLGHSSDEEKNVTPQMLEALLSMNPALASELANMPHDKAVETLGKMDVADLLTGLSLGKKNVKDMASYKFWQTQPVPRFDDQENLAEGPIKIINPEEVSKEPPQLIEGFEWVTLDVEDDKEVAELYELLSNHYVEDDNAMFRFNYSRAFLNWALTSPGWKKDWHVGVRASKSGKLVASICGVPTYIRVRDQRLKVIEINFLCVHKKLRSKRLAPVLIKEVTRRCYLQGIYQAIYTVGIVLPKPVTSCRYYHRPLDWLKLYEVGFSPLPAGSTKARQITKNHLPSSTATPGLRKMQKKDLDATYDLLERFLSRYQVNPAFTKEEIEHWLLHTESRGEQVVWSYVVEDPQTKKITDFVSFYNLESSVIGNPKHKEVRAAYLYYYATETAFNEKEKGFKERLQLLINDALIEAKKARFDVFNALTLQDNPLFLEQLKFGAGDGQLHYYLYNYRTAPVLGGVNEKNLPDEKKRGGMGVVLL</sequence>
<evidence type="ECO:0000256" key="6">
    <source>
        <dbReference type="ARBA" id="ARBA00022240"/>
    </source>
</evidence>
<keyword evidence="17" id="KW-1185">Reference proteome</keyword>
<feature type="compositionally biased region" description="Polar residues" evidence="13">
    <location>
        <begin position="30"/>
        <end position="44"/>
    </location>
</feature>
<keyword evidence="9 11" id="KW-0012">Acyltransferase</keyword>
<dbReference type="Pfam" id="PF02799">
    <property type="entry name" value="NMT_C"/>
    <property type="match status" value="1"/>
</dbReference>
<proteinExistence type="inferred from homology"/>
<accession>A0A6N4SLA7</accession>
<protein>
    <recommendedName>
        <fullName evidence="6 11">Glycylpeptide N-tetradecanoyltransferase</fullName>
        <ecNumber evidence="5 11">2.3.1.97</ecNumber>
    </recommendedName>
</protein>
<dbReference type="FunFam" id="3.40.630.30:FF:000056">
    <property type="entry name" value="Glycylpeptide N-tetradecanoyltransferase"/>
    <property type="match status" value="1"/>
</dbReference>
<evidence type="ECO:0000256" key="13">
    <source>
        <dbReference type="SAM" id="MobiDB-lite"/>
    </source>
</evidence>
<comment type="similarity">
    <text evidence="3 12">Belongs to the NMT family.</text>
</comment>
<evidence type="ECO:0000256" key="7">
    <source>
        <dbReference type="ARBA" id="ARBA00022490"/>
    </source>
</evidence>
<evidence type="ECO:0000256" key="12">
    <source>
        <dbReference type="RuleBase" id="RU004178"/>
    </source>
</evidence>
<comment type="subunit">
    <text evidence="4">Monomer.</text>
</comment>
<evidence type="ECO:0000259" key="15">
    <source>
        <dbReference type="Pfam" id="PF02799"/>
    </source>
</evidence>
<reference evidence="17" key="1">
    <citation type="journal article" date="2015" name="Genome Announc.">
        <title>Draft genome sequence of Talaromyces cellulolyticus strain Y-94, a source of lignocellulosic biomass-degrading enzymes.</title>
        <authorList>
            <person name="Fujii T."/>
            <person name="Koike H."/>
            <person name="Sawayama S."/>
            <person name="Yano S."/>
            <person name="Inoue H."/>
        </authorList>
    </citation>
    <scope>NUCLEOTIDE SEQUENCE [LARGE SCALE GENOMIC DNA]</scope>
    <source>
        <strain evidence="17">Y-94</strain>
    </source>
</reference>
<keyword evidence="7" id="KW-0963">Cytoplasm</keyword>
<evidence type="ECO:0000256" key="4">
    <source>
        <dbReference type="ARBA" id="ARBA00011245"/>
    </source>
</evidence>
<feature type="domain" description="Glycylpeptide N-tetradecanoyltransferase N-terminal" evidence="14">
    <location>
        <begin position="155"/>
        <end position="309"/>
    </location>
</feature>
<evidence type="ECO:0000256" key="9">
    <source>
        <dbReference type="ARBA" id="ARBA00023315"/>
    </source>
</evidence>
<feature type="compositionally biased region" description="Basic and acidic residues" evidence="13">
    <location>
        <begin position="1"/>
        <end position="15"/>
    </location>
</feature>
<dbReference type="EMBL" id="DF933835">
    <property type="protein sequence ID" value="GAM40505.1"/>
    <property type="molecule type" value="Genomic_DNA"/>
</dbReference>
<dbReference type="FunFam" id="3.40.630.30:FF:000042">
    <property type="entry name" value="Glycylpeptide N-tetradecanoyltransferase"/>
    <property type="match status" value="1"/>
</dbReference>
<organism evidence="16 17">
    <name type="scientific">Talaromyces pinophilus</name>
    <name type="common">Penicillium pinophilum</name>
    <dbReference type="NCBI Taxonomy" id="128442"/>
    <lineage>
        <taxon>Eukaryota</taxon>
        <taxon>Fungi</taxon>
        <taxon>Dikarya</taxon>
        <taxon>Ascomycota</taxon>
        <taxon>Pezizomycotina</taxon>
        <taxon>Eurotiomycetes</taxon>
        <taxon>Eurotiomycetidae</taxon>
        <taxon>Eurotiales</taxon>
        <taxon>Trichocomaceae</taxon>
        <taxon>Talaromyces</taxon>
        <taxon>Talaromyces sect. Talaromyces</taxon>
    </lineage>
</organism>
<dbReference type="InterPro" id="IPR022676">
    <property type="entry name" value="NMT_N"/>
</dbReference>
<feature type="region of interest" description="Disordered" evidence="13">
    <location>
        <begin position="1"/>
        <end position="72"/>
    </location>
</feature>
<dbReference type="AlphaFoldDB" id="A0A6N4SLA7"/>
<evidence type="ECO:0000256" key="2">
    <source>
        <dbReference type="ARBA" id="ARBA00004496"/>
    </source>
</evidence>
<evidence type="ECO:0000256" key="8">
    <source>
        <dbReference type="ARBA" id="ARBA00022679"/>
    </source>
</evidence>
<gene>
    <name evidence="16" type="ORF">TCE0_039f12905</name>
</gene>
<dbReference type="Gene3D" id="3.40.630.30">
    <property type="match status" value="2"/>
</dbReference>
<comment type="subcellular location">
    <subcellularLocation>
        <location evidence="2">Cytoplasm</location>
    </subcellularLocation>
</comment>
<dbReference type="PANTHER" id="PTHR11377">
    <property type="entry name" value="N-MYRISTOYL TRANSFERASE"/>
    <property type="match status" value="1"/>
</dbReference>
<comment type="function">
    <text evidence="1 11">Adds a myristoyl group to the N-terminal glycine residue of certain cellular proteins.</text>
</comment>
<evidence type="ECO:0000256" key="5">
    <source>
        <dbReference type="ARBA" id="ARBA00012923"/>
    </source>
</evidence>
<evidence type="ECO:0000256" key="10">
    <source>
        <dbReference type="ARBA" id="ARBA00048276"/>
    </source>
</evidence>
<dbReference type="PROSITE" id="PS00975">
    <property type="entry name" value="NMT_1"/>
    <property type="match status" value="1"/>
</dbReference>
<evidence type="ECO:0000256" key="11">
    <source>
        <dbReference type="RuleBase" id="RU000586"/>
    </source>
</evidence>
<dbReference type="PROSITE" id="PS00976">
    <property type="entry name" value="NMT_2"/>
    <property type="match status" value="1"/>
</dbReference>
<evidence type="ECO:0000313" key="17">
    <source>
        <dbReference type="Proteomes" id="UP000053095"/>
    </source>
</evidence>
<dbReference type="SUPFAM" id="SSF55729">
    <property type="entry name" value="Acyl-CoA N-acyltransferases (Nat)"/>
    <property type="match status" value="2"/>
</dbReference>
<evidence type="ECO:0000256" key="3">
    <source>
        <dbReference type="ARBA" id="ARBA00009469"/>
    </source>
</evidence>
<name>A0A6N4SLA7_TALPI</name>
<comment type="caution">
    <text evidence="16">The sequence shown here is derived from an EMBL/GenBank/DDBJ whole genome shotgun (WGS) entry which is preliminary data.</text>
</comment>
<dbReference type="InterPro" id="IPR022678">
    <property type="entry name" value="NMT_CS"/>
</dbReference>
<dbReference type="PANTHER" id="PTHR11377:SF5">
    <property type="entry name" value="GLYCYLPEPTIDE N-TETRADECANOYLTRANSFERASE"/>
    <property type="match status" value="1"/>
</dbReference>
<comment type="catalytic activity">
    <reaction evidence="10 11">
        <text>N-terminal glycyl-[protein] + tetradecanoyl-CoA = N-tetradecanoylglycyl-[protein] + CoA + H(+)</text>
        <dbReference type="Rhea" id="RHEA:15521"/>
        <dbReference type="Rhea" id="RHEA-COMP:12666"/>
        <dbReference type="Rhea" id="RHEA-COMP:12667"/>
        <dbReference type="ChEBI" id="CHEBI:15378"/>
        <dbReference type="ChEBI" id="CHEBI:57287"/>
        <dbReference type="ChEBI" id="CHEBI:57385"/>
        <dbReference type="ChEBI" id="CHEBI:64723"/>
        <dbReference type="ChEBI" id="CHEBI:133050"/>
        <dbReference type="EC" id="2.3.1.97"/>
    </reaction>
</comment>
<evidence type="ECO:0000313" key="16">
    <source>
        <dbReference type="EMBL" id="GAM40505.1"/>
    </source>
</evidence>
<keyword evidence="8 11" id="KW-0808">Transferase</keyword>
<dbReference type="GO" id="GO:0005737">
    <property type="term" value="C:cytoplasm"/>
    <property type="evidence" value="ECO:0007669"/>
    <property type="project" value="UniProtKB-SubCell"/>
</dbReference>
<dbReference type="InterPro" id="IPR022677">
    <property type="entry name" value="NMT_C"/>
</dbReference>